<dbReference type="RefSeq" id="WP_079640429.1">
    <property type="nucleotide sequence ID" value="NZ_FUZF01000001.1"/>
</dbReference>
<dbReference type="AlphaFoldDB" id="A0A1T5APU9"/>
<protein>
    <recommendedName>
        <fullName evidence="3">Tetratricopeptide repeat-containing protein</fullName>
    </recommendedName>
</protein>
<reference evidence="2" key="1">
    <citation type="submission" date="2017-02" db="EMBL/GenBank/DDBJ databases">
        <authorList>
            <person name="Varghese N."/>
            <person name="Submissions S."/>
        </authorList>
    </citation>
    <scope>NUCLEOTIDE SEQUENCE [LARGE SCALE GENOMIC DNA]</scope>
    <source>
        <strain evidence="2">DSM 24091</strain>
    </source>
</reference>
<dbReference type="Proteomes" id="UP000190150">
    <property type="component" value="Unassembled WGS sequence"/>
</dbReference>
<sequence length="768" mass="89336">MTFEDLQQLFYQGELDLLIEQGEAHIKANPSDLESIILLAVAYHDRVYEKGHEAVYDAIQERVIPYFRKVLQVHPDHQIALYNILDYPLGNQFNLLQVGHIKQHITSDNKAEFLGYADRLIADESNAVYGYDSKVKIYESLEDYTSLIETIDLAINYCQEAFAFNRELRDRNTSIFWMKKVYVLDHTKMISQQELISIIKEGIDRFVSGAEYNYTDLAEMAFEANEIDLALTIQLKLIKGDNSSPVIQEKLALWHQRFDTLIKAGYNNPAVYYYQLIIERSYPDELGVAADFYYNHALSIIELVPTSFAGYHFAGTYLFENERPQEALPLLDKALHLGAGATTWRRKVIASYLTKREIVNEVPEFSDLPRELYNDAIELDDFVMEVEAVPDRTSMRRLSLALYEQAYEAFRTYFEEDKYQSDYYGGLHNRAMNCNNLAIVQAHFEDYGVAAATAAEGLGYSEFEELHHTLIDALRKNQDFVGLQQALRIYFANYSAEEVSFYKHVQHLASQIEADYELGTSDDIQSDAEQTLYMIYDHHIYTPVISDYDFRDFEAAKNNVEGIIYRLMEDEPIAERIAYYENTAQRYPNEAHAYYILMQYYNEIEDYPRINQAAKSYLEKKRDFLLDDFDRAKTIYMIVKTDYFTNRLVDASMLFAQEDSTLQGVMDPEDYILWLGYGIKVFGKLKDKDQVLLLCNRLDTIYTTQEWSYDQELEDAYLIKALAYYEAGSLKEAHAILDYVCSFDDHSELAQTYKNTWRKPGFFAKLGF</sequence>
<accession>A0A1T5APU9</accession>
<evidence type="ECO:0000313" key="2">
    <source>
        <dbReference type="Proteomes" id="UP000190150"/>
    </source>
</evidence>
<proteinExistence type="predicted"/>
<dbReference type="EMBL" id="FUZF01000001">
    <property type="protein sequence ID" value="SKB36889.1"/>
    <property type="molecule type" value="Genomic_DNA"/>
</dbReference>
<dbReference type="Gene3D" id="1.25.40.10">
    <property type="entry name" value="Tetratricopeptide repeat domain"/>
    <property type="match status" value="1"/>
</dbReference>
<dbReference type="OrthoDB" id="1391234at2"/>
<dbReference type="InterPro" id="IPR011990">
    <property type="entry name" value="TPR-like_helical_dom_sf"/>
</dbReference>
<organism evidence="1 2">
    <name type="scientific">Sphingobacterium nematocida</name>
    <dbReference type="NCBI Taxonomy" id="1513896"/>
    <lineage>
        <taxon>Bacteria</taxon>
        <taxon>Pseudomonadati</taxon>
        <taxon>Bacteroidota</taxon>
        <taxon>Sphingobacteriia</taxon>
        <taxon>Sphingobacteriales</taxon>
        <taxon>Sphingobacteriaceae</taxon>
        <taxon>Sphingobacterium</taxon>
    </lineage>
</organism>
<evidence type="ECO:0000313" key="1">
    <source>
        <dbReference type="EMBL" id="SKB36889.1"/>
    </source>
</evidence>
<keyword evidence="2" id="KW-1185">Reference proteome</keyword>
<name>A0A1T5APU9_9SPHI</name>
<evidence type="ECO:0008006" key="3">
    <source>
        <dbReference type="Google" id="ProtNLM"/>
    </source>
</evidence>
<gene>
    <name evidence="1" type="ORF">SAMN05660841_00061</name>
</gene>